<accession>A0A9P1BNB1</accession>
<feature type="coiled-coil region" evidence="4">
    <location>
        <begin position="262"/>
        <end position="296"/>
    </location>
</feature>
<dbReference type="GO" id="GO:0042254">
    <property type="term" value="P:ribosome biogenesis"/>
    <property type="evidence" value="ECO:0007669"/>
    <property type="project" value="InterPro"/>
</dbReference>
<name>A0A9P1BNB1_9DINO</name>
<keyword evidence="2 9" id="KW-0689">Ribosomal protein</keyword>
<dbReference type="GO" id="GO:0003723">
    <property type="term" value="F:RNA binding"/>
    <property type="evidence" value="ECO:0007669"/>
    <property type="project" value="InterPro"/>
</dbReference>
<dbReference type="InterPro" id="IPR029064">
    <property type="entry name" value="Ribosomal_eL30-like_sf"/>
</dbReference>
<dbReference type="Pfam" id="PF04696">
    <property type="entry name" value="Pinin_SDK_memA"/>
    <property type="match status" value="1"/>
</dbReference>
<dbReference type="PRINTS" id="PR00882">
    <property type="entry name" value="RIBOSOMALL7A"/>
</dbReference>
<dbReference type="InterPro" id="IPR004037">
    <property type="entry name" value="Ribosomal_eL8-like_CS"/>
</dbReference>
<evidence type="ECO:0000256" key="5">
    <source>
        <dbReference type="SAM" id="MobiDB-lite"/>
    </source>
</evidence>
<keyword evidence="4" id="KW-0175">Coiled coil</keyword>
<feature type="compositionally biased region" description="Basic and acidic residues" evidence="5">
    <location>
        <begin position="381"/>
        <end position="393"/>
    </location>
</feature>
<dbReference type="Proteomes" id="UP001152797">
    <property type="component" value="Unassembled WGS sequence"/>
</dbReference>
<dbReference type="Pfam" id="PF01248">
    <property type="entry name" value="Ribosomal_L7Ae"/>
    <property type="match status" value="1"/>
</dbReference>
<feature type="domain" description="Ribosomal protein eL8/eL30/eS12/Gadd45" evidence="6">
    <location>
        <begin position="123"/>
        <end position="210"/>
    </location>
</feature>
<evidence type="ECO:0000256" key="1">
    <source>
        <dbReference type="ARBA" id="ARBA00007337"/>
    </source>
</evidence>
<feature type="coiled-coil region" evidence="4">
    <location>
        <begin position="402"/>
        <end position="448"/>
    </location>
</feature>
<proteinExistence type="inferred from homology"/>
<evidence type="ECO:0000256" key="4">
    <source>
        <dbReference type="SAM" id="Coils"/>
    </source>
</evidence>
<gene>
    <name evidence="8" type="ORF">C1SCF055_LOCUS4068</name>
</gene>
<comment type="caution">
    <text evidence="8">The sequence shown here is derived from an EMBL/GenBank/DDBJ whole genome shotgun (WGS) entry which is preliminary data.</text>
</comment>
<reference evidence="9 10" key="2">
    <citation type="submission" date="2024-05" db="EMBL/GenBank/DDBJ databases">
        <authorList>
            <person name="Chen Y."/>
            <person name="Shah S."/>
            <person name="Dougan E. K."/>
            <person name="Thang M."/>
            <person name="Chan C."/>
        </authorList>
    </citation>
    <scope>NUCLEOTIDE SEQUENCE [LARGE SCALE GENOMIC DNA]</scope>
</reference>
<feature type="compositionally biased region" description="Basic and acidic residues" evidence="5">
    <location>
        <begin position="333"/>
        <end position="368"/>
    </location>
</feature>
<dbReference type="InterPro" id="IPR018492">
    <property type="entry name" value="Ribosomal_eL8/Nhp2"/>
</dbReference>
<feature type="compositionally biased region" description="Acidic residues" evidence="5">
    <location>
        <begin position="556"/>
        <end position="568"/>
    </location>
</feature>
<dbReference type="AlphaFoldDB" id="A0A9P1BNB1"/>
<dbReference type="OrthoDB" id="29563at2759"/>
<dbReference type="Gene3D" id="3.30.1330.30">
    <property type="match status" value="1"/>
</dbReference>
<dbReference type="FunFam" id="3.30.1330.30:FF:000003">
    <property type="entry name" value="60S ribosomal protein L7a"/>
    <property type="match status" value="1"/>
</dbReference>
<feature type="region of interest" description="Disordered" evidence="5">
    <location>
        <begin position="1"/>
        <end position="26"/>
    </location>
</feature>
<feature type="region of interest" description="Disordered" evidence="5">
    <location>
        <begin position="312"/>
        <end position="401"/>
    </location>
</feature>
<keyword evidence="10" id="KW-1185">Reference proteome</keyword>
<dbReference type="GO" id="GO:0005840">
    <property type="term" value="C:ribosome"/>
    <property type="evidence" value="ECO:0007669"/>
    <property type="project" value="UniProtKB-KW"/>
</dbReference>
<dbReference type="PRINTS" id="PR00881">
    <property type="entry name" value="L7ARS6FAMILY"/>
</dbReference>
<feature type="domain" description="Pinin/SDK/MemA protein" evidence="7">
    <location>
        <begin position="364"/>
        <end position="492"/>
    </location>
</feature>
<dbReference type="InterPro" id="IPR050257">
    <property type="entry name" value="eL8/uL1-like"/>
</dbReference>
<protein>
    <submittedName>
        <fullName evidence="9">60S ribosomal protein L7a</fullName>
    </submittedName>
</protein>
<dbReference type="PANTHER" id="PTHR23105">
    <property type="entry name" value="RIBOSOMAL PROTEIN L7AE FAMILY MEMBER"/>
    <property type="match status" value="1"/>
</dbReference>
<evidence type="ECO:0000313" key="10">
    <source>
        <dbReference type="Proteomes" id="UP001152797"/>
    </source>
</evidence>
<evidence type="ECO:0000313" key="9">
    <source>
        <dbReference type="EMBL" id="CAL4763102.1"/>
    </source>
</evidence>
<comment type="similarity">
    <text evidence="1">Belongs to the eukaryotic ribosomal protein eL8 family.</text>
</comment>
<dbReference type="EMBL" id="CAMXCT020000224">
    <property type="protein sequence ID" value="CAL1129165.1"/>
    <property type="molecule type" value="Genomic_DNA"/>
</dbReference>
<evidence type="ECO:0000259" key="7">
    <source>
        <dbReference type="Pfam" id="PF04696"/>
    </source>
</evidence>
<dbReference type="InterPro" id="IPR004038">
    <property type="entry name" value="Ribosomal_eL8/eL30/eS12/Gad45"/>
</dbReference>
<dbReference type="PROSITE" id="PS01082">
    <property type="entry name" value="RIBOSOMAL_L7AE"/>
    <property type="match status" value="1"/>
</dbReference>
<keyword evidence="3" id="KW-0687">Ribonucleoprotein</keyword>
<organism evidence="8">
    <name type="scientific">Cladocopium goreaui</name>
    <dbReference type="NCBI Taxonomy" id="2562237"/>
    <lineage>
        <taxon>Eukaryota</taxon>
        <taxon>Sar</taxon>
        <taxon>Alveolata</taxon>
        <taxon>Dinophyceae</taxon>
        <taxon>Suessiales</taxon>
        <taxon>Symbiodiniaceae</taxon>
        <taxon>Cladocopium</taxon>
    </lineage>
</organism>
<dbReference type="SUPFAM" id="SSF55315">
    <property type="entry name" value="L30e-like"/>
    <property type="match status" value="1"/>
</dbReference>
<dbReference type="GO" id="GO:1990904">
    <property type="term" value="C:ribonucleoprotein complex"/>
    <property type="evidence" value="ECO:0007669"/>
    <property type="project" value="UniProtKB-KW"/>
</dbReference>
<feature type="compositionally biased region" description="Basic and acidic residues" evidence="5">
    <location>
        <begin position="539"/>
        <end position="550"/>
    </location>
</feature>
<feature type="region of interest" description="Disordered" evidence="5">
    <location>
        <begin position="515"/>
        <end position="568"/>
    </location>
</feature>
<evidence type="ECO:0000256" key="2">
    <source>
        <dbReference type="ARBA" id="ARBA00022980"/>
    </source>
</evidence>
<dbReference type="InterPro" id="IPR006786">
    <property type="entry name" value="Pinin_SDK_MemA"/>
</dbReference>
<dbReference type="EMBL" id="CAMXCT010000224">
    <property type="protein sequence ID" value="CAI3975790.1"/>
    <property type="molecule type" value="Genomic_DNA"/>
</dbReference>
<feature type="compositionally biased region" description="Acidic residues" evidence="5">
    <location>
        <begin position="320"/>
        <end position="332"/>
    </location>
</feature>
<sequence>MGKAAKGGKKLPSAPLADKKKAKKNPLFEKAPRNYRLGGDIQPKRDLTRFVKWPKYIRLQRQKRIMLMRLKVPPAINQFNMAMDKNQAANVLKLCKKYMPETKEAKKARLMEMAKQKKEGQEVKTKKPQVLKYGLNHVTTLVENKMAKLVVIAHDVDPIELVCWLPALCRKKDVPYCIIKGKSRLGQLIHQKAASCIAITSVKPEDEKDLNTLINNFKAQFNDNLENRRRWGGGIMGIKSQHVTQRRERAIQAEKAKKLGLSDGNELSRRELERQIQELRRDKVRLDDSIRRMEATQKRIFGEEERQKLMAMHEKKENGDKEDEDGEKEDKEEEKKEEQSEETRKRKREDEAEKRKKEGRPTKTDPRSRNLFGKLLGHLQSAKDRLQKEKTSKLGEMQQKAMSRVEEKVNVSRMNIKSLRKDEFEKQLVDEQAKVAEIEKQLEAKEVLLLQRQLEHHYSLMMNFICTEVHPPIFFLPAKHTRDTEKQLDKTRAGIKKKIATLRLNFRQEVEAANAAVAAAEPAQEAKEGGAADMDVEEEKPKEKEEKEKQAAGNAAEDEGGESDSSGD</sequence>
<evidence type="ECO:0000256" key="3">
    <source>
        <dbReference type="ARBA" id="ARBA00023274"/>
    </source>
</evidence>
<dbReference type="EMBL" id="CAMXCT030000224">
    <property type="protein sequence ID" value="CAL4763102.1"/>
    <property type="molecule type" value="Genomic_DNA"/>
</dbReference>
<evidence type="ECO:0000259" key="6">
    <source>
        <dbReference type="Pfam" id="PF01248"/>
    </source>
</evidence>
<reference evidence="8" key="1">
    <citation type="submission" date="2022-10" db="EMBL/GenBank/DDBJ databases">
        <authorList>
            <person name="Chen Y."/>
            <person name="Dougan E. K."/>
            <person name="Chan C."/>
            <person name="Rhodes N."/>
            <person name="Thang M."/>
        </authorList>
    </citation>
    <scope>NUCLEOTIDE SEQUENCE</scope>
</reference>
<evidence type="ECO:0000313" key="8">
    <source>
        <dbReference type="EMBL" id="CAI3975790.1"/>
    </source>
</evidence>
<dbReference type="InterPro" id="IPR001921">
    <property type="entry name" value="Ribosomal_eL8_euk"/>
</dbReference>